<dbReference type="GO" id="GO:0016491">
    <property type="term" value="F:oxidoreductase activity"/>
    <property type="evidence" value="ECO:0007669"/>
    <property type="project" value="UniProtKB-KW"/>
</dbReference>
<feature type="domain" description="FAD dependent oxidoreductase" evidence="3">
    <location>
        <begin position="9"/>
        <end position="376"/>
    </location>
</feature>
<dbReference type="RefSeq" id="WP_114510926.1">
    <property type="nucleotide sequence ID" value="NZ_QPMK01000006.1"/>
</dbReference>
<evidence type="ECO:0000313" key="7">
    <source>
        <dbReference type="EMBL" id="RDD66354.1"/>
    </source>
</evidence>
<dbReference type="InterPro" id="IPR013977">
    <property type="entry name" value="GcvT_C"/>
</dbReference>
<evidence type="ECO:0000256" key="2">
    <source>
        <dbReference type="ARBA" id="ARBA00023002"/>
    </source>
</evidence>
<comment type="similarity">
    <text evidence="1">Belongs to the GcvT family.</text>
</comment>
<accession>A0A369TNR9</accession>
<proteinExistence type="inferred from homology"/>
<dbReference type="SUPFAM" id="SSF101790">
    <property type="entry name" value="Aminomethyltransferase beta-barrel domain"/>
    <property type="match status" value="1"/>
</dbReference>
<dbReference type="InterPro" id="IPR036188">
    <property type="entry name" value="FAD/NAD-bd_sf"/>
</dbReference>
<dbReference type="EMBL" id="QPMK01000006">
    <property type="protein sequence ID" value="RDD66354.1"/>
    <property type="molecule type" value="Genomic_DNA"/>
</dbReference>
<evidence type="ECO:0000313" key="8">
    <source>
        <dbReference type="Proteomes" id="UP000253977"/>
    </source>
</evidence>
<dbReference type="Pfam" id="PF01571">
    <property type="entry name" value="GCV_T"/>
    <property type="match status" value="1"/>
</dbReference>
<dbReference type="InterPro" id="IPR028896">
    <property type="entry name" value="GcvT/YgfZ/DmdA"/>
</dbReference>
<dbReference type="SUPFAM" id="SSF51905">
    <property type="entry name" value="FAD/NAD(P)-binding domain"/>
    <property type="match status" value="1"/>
</dbReference>
<comment type="caution">
    <text evidence="7">The sequence shown here is derived from an EMBL/GenBank/DDBJ whole genome shotgun (WGS) entry which is preliminary data.</text>
</comment>
<feature type="domain" description="FAD dependent oxidoreductase central" evidence="6">
    <location>
        <begin position="379"/>
        <end position="427"/>
    </location>
</feature>
<dbReference type="Pfam" id="PF01266">
    <property type="entry name" value="DAO"/>
    <property type="match status" value="1"/>
</dbReference>
<dbReference type="InterPro" id="IPR032503">
    <property type="entry name" value="FAO_M"/>
</dbReference>
<gene>
    <name evidence="7" type="ORF">DU478_10600</name>
</gene>
<dbReference type="Pfam" id="PF16350">
    <property type="entry name" value="FAO_M"/>
    <property type="match status" value="1"/>
</dbReference>
<dbReference type="InterPro" id="IPR006076">
    <property type="entry name" value="FAD-dep_OxRdtase"/>
</dbReference>
<dbReference type="PANTHER" id="PTHR43757">
    <property type="entry name" value="AMINOMETHYLTRANSFERASE"/>
    <property type="match status" value="1"/>
</dbReference>
<evidence type="ECO:0000259" key="5">
    <source>
        <dbReference type="Pfam" id="PF08669"/>
    </source>
</evidence>
<dbReference type="InterPro" id="IPR029043">
    <property type="entry name" value="GcvT/YgfZ_C"/>
</dbReference>
<keyword evidence="8" id="KW-1185">Reference proteome</keyword>
<dbReference type="Gene3D" id="3.50.50.60">
    <property type="entry name" value="FAD/NAD(P)-binding domain"/>
    <property type="match status" value="1"/>
</dbReference>
<dbReference type="Proteomes" id="UP000253977">
    <property type="component" value="Unassembled WGS sequence"/>
</dbReference>
<reference evidence="7 8" key="1">
    <citation type="submission" date="2018-07" db="EMBL/GenBank/DDBJ databases">
        <title>Thalassococcus profundi sp. nov., a marine bacterium isolated from deep seawater of Okinawa Trough.</title>
        <authorList>
            <person name="Yu M."/>
        </authorList>
    </citation>
    <scope>NUCLEOTIDE SEQUENCE [LARGE SCALE GENOMIC DNA]</scope>
    <source>
        <strain evidence="7 8">WRAS1</strain>
    </source>
</reference>
<evidence type="ECO:0000259" key="6">
    <source>
        <dbReference type="Pfam" id="PF16350"/>
    </source>
</evidence>
<dbReference type="PANTHER" id="PTHR43757:SF2">
    <property type="entry name" value="AMINOMETHYLTRANSFERASE, MITOCHONDRIAL"/>
    <property type="match status" value="1"/>
</dbReference>
<evidence type="ECO:0000259" key="4">
    <source>
        <dbReference type="Pfam" id="PF01571"/>
    </source>
</evidence>
<name>A0A369TNR9_9RHOB</name>
<organism evidence="7 8">
    <name type="scientific">Thalassococcus profundi</name>
    <dbReference type="NCBI Taxonomy" id="2282382"/>
    <lineage>
        <taxon>Bacteria</taxon>
        <taxon>Pseudomonadati</taxon>
        <taxon>Pseudomonadota</taxon>
        <taxon>Alphaproteobacteria</taxon>
        <taxon>Rhodobacterales</taxon>
        <taxon>Roseobacteraceae</taxon>
        <taxon>Thalassococcus</taxon>
    </lineage>
</organism>
<dbReference type="SUPFAM" id="SSF54373">
    <property type="entry name" value="FAD-linked reductases, C-terminal domain"/>
    <property type="match status" value="1"/>
</dbReference>
<protein>
    <submittedName>
        <fullName evidence="7">FAD-dependent oxidoreductase</fullName>
    </submittedName>
</protein>
<evidence type="ECO:0000259" key="3">
    <source>
        <dbReference type="Pfam" id="PF01266"/>
    </source>
</evidence>
<dbReference type="Gene3D" id="2.40.30.110">
    <property type="entry name" value="Aminomethyltransferase beta-barrel domains"/>
    <property type="match status" value="1"/>
</dbReference>
<dbReference type="InterPro" id="IPR027266">
    <property type="entry name" value="TrmE/GcvT-like"/>
</dbReference>
<dbReference type="Gene3D" id="3.30.70.1400">
    <property type="entry name" value="Aminomethyltransferase beta-barrel domains"/>
    <property type="match status" value="1"/>
</dbReference>
<dbReference type="OrthoDB" id="7156675at2"/>
<dbReference type="SUPFAM" id="SSF103025">
    <property type="entry name" value="Folate-binding domain"/>
    <property type="match status" value="1"/>
</dbReference>
<feature type="domain" description="GCVT N-terminal" evidence="4">
    <location>
        <begin position="436"/>
        <end position="706"/>
    </location>
</feature>
<dbReference type="Gene3D" id="3.30.1360.120">
    <property type="entry name" value="Probable tRNA modification gtpase trme, domain 1"/>
    <property type="match status" value="1"/>
</dbReference>
<dbReference type="AlphaFoldDB" id="A0A369TNR9"/>
<dbReference type="Pfam" id="PF08669">
    <property type="entry name" value="GCV_T_C"/>
    <property type="match status" value="1"/>
</dbReference>
<feature type="domain" description="Aminomethyltransferase C-terminal" evidence="5">
    <location>
        <begin position="724"/>
        <end position="797"/>
    </location>
</feature>
<keyword evidence="2" id="KW-0560">Oxidoreductase</keyword>
<evidence type="ECO:0000256" key="1">
    <source>
        <dbReference type="ARBA" id="ARBA00008609"/>
    </source>
</evidence>
<dbReference type="InterPro" id="IPR006222">
    <property type="entry name" value="GCVT_N"/>
</dbReference>
<dbReference type="Gene3D" id="3.30.9.10">
    <property type="entry name" value="D-Amino Acid Oxidase, subunit A, domain 2"/>
    <property type="match status" value="1"/>
</dbReference>
<sequence>MADFPTTARVVIIGGGAVGASCAYHIAKAGWDVVLLEKNELTAGSTWHAAGNCPSFSTSWAIMNMQRYSLRLFAGLAAEVDYPMNYHVTGSIRLGHSRDRMMEFERARAMGRYQGLDLEMMQVGDIKDRYPFVETHDLAGALWDPDDGDIDPAQLTQALAKGARMHGARIERFCPATGVSRRGSEWIVHTDKGDIACEKIVNAAGYYAQRVGEWFKPFGGRTVPMTVMSHQYFLTEEIPELEAWTKEQGRKVPLLRDVDSSYYLRQDKHGLNLGPYERNCRAHWISRDDPMPEDFSFQLYPDDLDRLEWYIEDAMARVPILGTAGVGRVINGPIPYAPDGLPLLGPMPGVPNAFEACVFTFGITQSGGAGKVLAEWVTEGQTEWDMWAVDPRRYTDYADQDYCNKKAMETYGHEYAMHFPHHRWPAGADKRLSPNHAKVRALGGVMGTYNGWERANWFAKPGDDTSEAASQTWARSGPWQPRAAEECAAVRDGVGVLDLPGFSRFELTGPGAAAHLDRLTAGRLPSPGRVSLAYFPDACGRILTEMSILRHGPEHFTLITAAAAQWHDRDVLRDGLPEGVTLTDRSADISTLIVTGPKSRALMTALGTDADLGLPWLTHQAATVAGRPCTLVRVSFAGELGWEIHAANADCPALYDAVLGAGATPFGMFALNALRIEKGYRAWKGDLSTDYSLLEAGLGRFIDWSKDFTGKAALDLEKQRGVTKQFTTLTIDAGDCDAPYMSSIWQNGELVGETTSGAWGYRVGASVALAMVRADLATPGTALEVEIFGRKCPALVQPAGALWDRANERLRA</sequence>